<reference evidence="8" key="1">
    <citation type="journal article" date="2015" name="Chem. Biol.">
        <title>Structure, bioactivity, and resistance mechanism of streptomonomicin, an unusual lasso Peptide from an understudied halophilic actinomycete.</title>
        <authorList>
            <person name="Metelev M."/>
            <person name="Tietz J.I."/>
            <person name="Melby J.O."/>
            <person name="Blair P.M."/>
            <person name="Zhu L."/>
            <person name="Livnat I."/>
            <person name="Severinov K."/>
            <person name="Mitchell D.A."/>
        </authorList>
    </citation>
    <scope>NUCLEOTIDE SEQUENCE [LARGE SCALE GENOMIC DNA]</scope>
    <source>
        <strain evidence="8">YIM 90003</strain>
    </source>
</reference>
<gene>
    <name evidence="7" type="ORF">LP52_08835</name>
</gene>
<evidence type="ECO:0008006" key="9">
    <source>
        <dbReference type="Google" id="ProtNLM"/>
    </source>
</evidence>
<dbReference type="Proteomes" id="UP000031675">
    <property type="component" value="Unassembled WGS sequence"/>
</dbReference>
<feature type="transmembrane region" description="Helical" evidence="6">
    <location>
        <begin position="75"/>
        <end position="92"/>
    </location>
</feature>
<evidence type="ECO:0000256" key="6">
    <source>
        <dbReference type="SAM" id="Phobius"/>
    </source>
</evidence>
<keyword evidence="2 6" id="KW-0812">Transmembrane</keyword>
<protein>
    <recommendedName>
        <fullName evidence="9">DoxX family protein</fullName>
    </recommendedName>
</protein>
<sequence>MPHTVRRPHMSEPVSTSAGARPATGSARPRRAVHIALWVLQVLTGLFFVVASALPKLTASPHAVEIFERMGAGPGLMYTIGVLELAGGIALMVPILAGLAGVCFVGLMIGAFVVQAAFLGGENLATPVILGAIAAAIAWGRRRSLGDLARLARVRRG</sequence>
<dbReference type="AlphaFoldDB" id="A0A0C2JQX6"/>
<dbReference type="GO" id="GO:0016020">
    <property type="term" value="C:membrane"/>
    <property type="evidence" value="ECO:0007669"/>
    <property type="project" value="UniProtKB-SubCell"/>
</dbReference>
<dbReference type="InterPro" id="IPR032808">
    <property type="entry name" value="DoxX"/>
</dbReference>
<accession>A0A0C2JQX6</accession>
<dbReference type="STRING" id="183763.LP52_08835"/>
<comment type="caution">
    <text evidence="7">The sequence shown here is derived from an EMBL/GenBank/DDBJ whole genome shotgun (WGS) entry which is preliminary data.</text>
</comment>
<dbReference type="Pfam" id="PF13564">
    <property type="entry name" value="DoxX_2"/>
    <property type="match status" value="1"/>
</dbReference>
<dbReference type="EMBL" id="JROO01000014">
    <property type="protein sequence ID" value="KIH99217.1"/>
    <property type="molecule type" value="Genomic_DNA"/>
</dbReference>
<organism evidence="7 8">
    <name type="scientific">Streptomonospora alba</name>
    <dbReference type="NCBI Taxonomy" id="183763"/>
    <lineage>
        <taxon>Bacteria</taxon>
        <taxon>Bacillati</taxon>
        <taxon>Actinomycetota</taxon>
        <taxon>Actinomycetes</taxon>
        <taxon>Streptosporangiales</taxon>
        <taxon>Nocardiopsidaceae</taxon>
        <taxon>Streptomonospora</taxon>
    </lineage>
</organism>
<evidence type="ECO:0000256" key="1">
    <source>
        <dbReference type="ARBA" id="ARBA00004141"/>
    </source>
</evidence>
<feature type="transmembrane region" description="Helical" evidence="6">
    <location>
        <begin position="35"/>
        <end position="55"/>
    </location>
</feature>
<keyword evidence="3 6" id="KW-1133">Transmembrane helix</keyword>
<proteinExistence type="predicted"/>
<evidence type="ECO:0000256" key="5">
    <source>
        <dbReference type="SAM" id="MobiDB-lite"/>
    </source>
</evidence>
<evidence type="ECO:0000313" key="7">
    <source>
        <dbReference type="EMBL" id="KIH99217.1"/>
    </source>
</evidence>
<feature type="transmembrane region" description="Helical" evidence="6">
    <location>
        <begin position="99"/>
        <end position="118"/>
    </location>
</feature>
<feature type="transmembrane region" description="Helical" evidence="6">
    <location>
        <begin position="124"/>
        <end position="140"/>
    </location>
</feature>
<evidence type="ECO:0000256" key="3">
    <source>
        <dbReference type="ARBA" id="ARBA00022989"/>
    </source>
</evidence>
<comment type="subcellular location">
    <subcellularLocation>
        <location evidence="1">Membrane</location>
        <topology evidence="1">Multi-pass membrane protein</topology>
    </subcellularLocation>
</comment>
<evidence type="ECO:0000256" key="2">
    <source>
        <dbReference type="ARBA" id="ARBA00022692"/>
    </source>
</evidence>
<name>A0A0C2JQX6_9ACTN</name>
<feature type="region of interest" description="Disordered" evidence="5">
    <location>
        <begin position="1"/>
        <end position="25"/>
    </location>
</feature>
<evidence type="ECO:0000256" key="4">
    <source>
        <dbReference type="ARBA" id="ARBA00023136"/>
    </source>
</evidence>
<evidence type="ECO:0000313" key="8">
    <source>
        <dbReference type="Proteomes" id="UP000031675"/>
    </source>
</evidence>
<keyword evidence="8" id="KW-1185">Reference proteome</keyword>
<keyword evidence="4 6" id="KW-0472">Membrane</keyword>